<dbReference type="Pfam" id="PF18307">
    <property type="entry name" value="Tfb2_C"/>
    <property type="match status" value="1"/>
</dbReference>
<dbReference type="Pfam" id="PF03849">
    <property type="entry name" value="Tfb2"/>
    <property type="match status" value="1"/>
</dbReference>
<name>A0ABR1FM60_AURAN</name>
<dbReference type="InterPro" id="IPR004598">
    <property type="entry name" value="TFIIH_p52/Tfb2"/>
</dbReference>
<evidence type="ECO:0000256" key="1">
    <source>
        <dbReference type="ARBA" id="ARBA00004123"/>
    </source>
</evidence>
<organism evidence="11 12">
    <name type="scientific">Aureococcus anophagefferens</name>
    <name type="common">Harmful bloom alga</name>
    <dbReference type="NCBI Taxonomy" id="44056"/>
    <lineage>
        <taxon>Eukaryota</taxon>
        <taxon>Sar</taxon>
        <taxon>Stramenopiles</taxon>
        <taxon>Ochrophyta</taxon>
        <taxon>Pelagophyceae</taxon>
        <taxon>Pelagomonadales</taxon>
        <taxon>Pelagomonadaceae</taxon>
        <taxon>Aureococcus</taxon>
    </lineage>
</organism>
<keyword evidence="4 8" id="KW-0805">Transcription regulation</keyword>
<dbReference type="Proteomes" id="UP001363151">
    <property type="component" value="Unassembled WGS sequence"/>
</dbReference>
<feature type="domain" description="Transcription factor Tfb2 C-terminal" evidence="10">
    <location>
        <begin position="401"/>
        <end position="460"/>
    </location>
</feature>
<evidence type="ECO:0000259" key="10">
    <source>
        <dbReference type="Pfam" id="PF18307"/>
    </source>
</evidence>
<evidence type="ECO:0000256" key="9">
    <source>
        <dbReference type="SAM" id="MobiDB-lite"/>
    </source>
</evidence>
<evidence type="ECO:0000313" key="12">
    <source>
        <dbReference type="Proteomes" id="UP001363151"/>
    </source>
</evidence>
<proteinExistence type="inferred from homology"/>
<feature type="compositionally biased region" description="Low complexity" evidence="9">
    <location>
        <begin position="106"/>
        <end position="115"/>
    </location>
</feature>
<keyword evidence="6 8" id="KW-0234">DNA repair</keyword>
<sequence>MSSLSLSVVRALDEHSLLLLYGGGEGSGTASVYCGNEWTVRAVFGMLPPVEQQIVLRLATCGAGGCALGLVARRWVARPTGGVFAEGVATLEALRCVELSAAPGRRGRAAPVPRAGLPPEPAGARGRATAEPWRAREPLKADKRKPTGEQLAQWTVWRWTNVLLFLIGTDLDESAVPPPCVPRFLESAGLMAAVGDGGDVEVTGRGVDFLLKERHEQVWALVDEYIRAAGDAKGEVVALVLTLAYATPGEGYAVHELSEAQKAALDVLFALGLVYRRNASSSRFYPTTLGVDVAFGARRSAGGARAGGDFRRPVDVIVQTNFQVLAYTDAGVNTSTLVLATLNLFAELTTRLPNLVVGTISRDAIKRCVDRGIRVPQIVKFLRAHAHPAMKASGVPQNVTDQMALWAGEGNRVAFTDGVLVALDSDALYDAALDAARDLDARVHWKSARKRCLFVDADAEPDLRRRLAAAAAPRKRKAPDN</sequence>
<evidence type="ECO:0000256" key="3">
    <source>
        <dbReference type="ARBA" id="ARBA00022763"/>
    </source>
</evidence>
<dbReference type="PANTHER" id="PTHR13152">
    <property type="entry name" value="TFIIH, POLYPEPTIDE 4"/>
    <property type="match status" value="1"/>
</dbReference>
<accession>A0ABR1FM60</accession>
<feature type="region of interest" description="Disordered" evidence="9">
    <location>
        <begin position="106"/>
        <end position="133"/>
    </location>
</feature>
<evidence type="ECO:0000256" key="4">
    <source>
        <dbReference type="ARBA" id="ARBA00023015"/>
    </source>
</evidence>
<evidence type="ECO:0000256" key="6">
    <source>
        <dbReference type="ARBA" id="ARBA00023204"/>
    </source>
</evidence>
<dbReference type="EMBL" id="JBBJCI010000362">
    <property type="protein sequence ID" value="KAK7233306.1"/>
    <property type="molecule type" value="Genomic_DNA"/>
</dbReference>
<dbReference type="Gene3D" id="3.30.70.2610">
    <property type="match status" value="1"/>
</dbReference>
<evidence type="ECO:0000313" key="11">
    <source>
        <dbReference type="EMBL" id="KAK7233306.1"/>
    </source>
</evidence>
<comment type="similarity">
    <text evidence="2 8">Belongs to the TFB2 family.</text>
</comment>
<reference evidence="11 12" key="1">
    <citation type="submission" date="2024-03" db="EMBL/GenBank/DDBJ databases">
        <title>Aureococcus anophagefferens CCMP1851 and Kratosvirus quantuckense: Draft genome of a second virus-susceptible host strain in the model system.</title>
        <authorList>
            <person name="Chase E."/>
            <person name="Truchon A.R."/>
            <person name="Schepens W."/>
            <person name="Wilhelm S.W."/>
        </authorList>
    </citation>
    <scope>NUCLEOTIDE SEQUENCE [LARGE SCALE GENOMIC DNA]</scope>
    <source>
        <strain evidence="11 12">CCMP1851</strain>
    </source>
</reference>
<protein>
    <recommendedName>
        <fullName evidence="8">General transcription factor IIH subunit 4</fullName>
    </recommendedName>
</protein>
<evidence type="ECO:0000256" key="7">
    <source>
        <dbReference type="ARBA" id="ARBA00023242"/>
    </source>
</evidence>
<evidence type="ECO:0000256" key="2">
    <source>
        <dbReference type="ARBA" id="ARBA00007132"/>
    </source>
</evidence>
<keyword evidence="7 8" id="KW-0539">Nucleus</keyword>
<keyword evidence="12" id="KW-1185">Reference proteome</keyword>
<comment type="caution">
    <text evidence="11">The sequence shown here is derived from an EMBL/GenBank/DDBJ whole genome shotgun (WGS) entry which is preliminary data.</text>
</comment>
<dbReference type="PANTHER" id="PTHR13152:SF0">
    <property type="entry name" value="GENERAL TRANSCRIPTION FACTOR IIH SUBUNIT 4"/>
    <property type="match status" value="1"/>
</dbReference>
<gene>
    <name evidence="11" type="primary">GTF2H4</name>
    <name evidence="11" type="ORF">SO694_00109029</name>
</gene>
<comment type="function">
    <text evidence="8">Component of the general transcription and DNA repair factor IIH (TFIIH) core complex which is involved in general and transcription-coupled nucleotide excision repair (NER) of damaged DNA.</text>
</comment>
<dbReference type="InterPro" id="IPR040662">
    <property type="entry name" value="Tfb2_C"/>
</dbReference>
<keyword evidence="5 8" id="KW-0804">Transcription</keyword>
<keyword evidence="3 8" id="KW-0227">DNA damage</keyword>
<evidence type="ECO:0000256" key="8">
    <source>
        <dbReference type="RuleBase" id="RU364024"/>
    </source>
</evidence>
<comment type="subcellular location">
    <subcellularLocation>
        <location evidence="1 8">Nucleus</location>
    </subcellularLocation>
</comment>
<evidence type="ECO:0000256" key="5">
    <source>
        <dbReference type="ARBA" id="ARBA00023163"/>
    </source>
</evidence>